<sequence length="70" mass="8089">MRSDGYPDTIQYITDTIKVMLAIEEKSWTAKALFLVVLQIREKKRCLIAPQVSIAIYVAADVYPEKPKMW</sequence>
<accession>A0A9N9V378</accession>
<proteinExistence type="predicted"/>
<dbReference type="AlphaFoldDB" id="A0A9N9V378"/>
<name>A0A9N9V378_9HYPO</name>
<protein>
    <submittedName>
        <fullName evidence="1">Uncharacterized protein</fullName>
    </submittedName>
</protein>
<dbReference type="Proteomes" id="UP000696573">
    <property type="component" value="Unassembled WGS sequence"/>
</dbReference>
<evidence type="ECO:0000313" key="2">
    <source>
        <dbReference type="Proteomes" id="UP000696573"/>
    </source>
</evidence>
<dbReference type="EMBL" id="CABFNQ020000432">
    <property type="protein sequence ID" value="CAH0014454.1"/>
    <property type="molecule type" value="Genomic_DNA"/>
</dbReference>
<gene>
    <name evidence="1" type="ORF">CRHIZ90672A_00017128</name>
</gene>
<keyword evidence="2" id="KW-1185">Reference proteome</keyword>
<reference evidence="1" key="1">
    <citation type="submission" date="2021-10" db="EMBL/GenBank/DDBJ databases">
        <authorList>
            <person name="Piombo E."/>
        </authorList>
    </citation>
    <scope>NUCLEOTIDE SEQUENCE</scope>
</reference>
<comment type="caution">
    <text evidence="1">The sequence shown here is derived from an EMBL/GenBank/DDBJ whole genome shotgun (WGS) entry which is preliminary data.</text>
</comment>
<evidence type="ECO:0000313" key="1">
    <source>
        <dbReference type="EMBL" id="CAH0014454.1"/>
    </source>
</evidence>
<organism evidence="1 2">
    <name type="scientific">Clonostachys rhizophaga</name>
    <dbReference type="NCBI Taxonomy" id="160324"/>
    <lineage>
        <taxon>Eukaryota</taxon>
        <taxon>Fungi</taxon>
        <taxon>Dikarya</taxon>
        <taxon>Ascomycota</taxon>
        <taxon>Pezizomycotina</taxon>
        <taxon>Sordariomycetes</taxon>
        <taxon>Hypocreomycetidae</taxon>
        <taxon>Hypocreales</taxon>
        <taxon>Bionectriaceae</taxon>
        <taxon>Clonostachys</taxon>
    </lineage>
</organism>